<accession>A0A382F7L6</accession>
<organism evidence="1">
    <name type="scientific">marine metagenome</name>
    <dbReference type="NCBI Taxonomy" id="408172"/>
    <lineage>
        <taxon>unclassified sequences</taxon>
        <taxon>metagenomes</taxon>
        <taxon>ecological metagenomes</taxon>
    </lineage>
</organism>
<protein>
    <submittedName>
        <fullName evidence="1">Uncharacterized protein</fullName>
    </submittedName>
</protein>
<dbReference type="EMBL" id="UINC01048081">
    <property type="protein sequence ID" value="SVB58183.1"/>
    <property type="molecule type" value="Genomic_DNA"/>
</dbReference>
<proteinExistence type="predicted"/>
<sequence length="74" mass="8029">MFHGLRQRFEGLRRRVISRVDAAHGGAVGQHDDGVARTHVAVDGATVEAATHGAHEQLLQLSGGHGGVRRYHRE</sequence>
<gene>
    <name evidence="1" type="ORF">METZ01_LOCUS211037</name>
</gene>
<name>A0A382F7L6_9ZZZZ</name>
<reference evidence="1" key="1">
    <citation type="submission" date="2018-05" db="EMBL/GenBank/DDBJ databases">
        <authorList>
            <person name="Lanie J.A."/>
            <person name="Ng W.-L."/>
            <person name="Kazmierczak K.M."/>
            <person name="Andrzejewski T.M."/>
            <person name="Davidsen T.M."/>
            <person name="Wayne K.J."/>
            <person name="Tettelin H."/>
            <person name="Glass J.I."/>
            <person name="Rusch D."/>
            <person name="Podicherti R."/>
            <person name="Tsui H.-C.T."/>
            <person name="Winkler M.E."/>
        </authorList>
    </citation>
    <scope>NUCLEOTIDE SEQUENCE</scope>
</reference>
<feature type="non-terminal residue" evidence="1">
    <location>
        <position position="74"/>
    </location>
</feature>
<evidence type="ECO:0000313" key="1">
    <source>
        <dbReference type="EMBL" id="SVB58183.1"/>
    </source>
</evidence>
<dbReference type="AlphaFoldDB" id="A0A382F7L6"/>